<keyword evidence="1" id="KW-0812">Transmembrane</keyword>
<keyword evidence="1" id="KW-0472">Membrane</keyword>
<keyword evidence="3" id="KW-1185">Reference proteome</keyword>
<accession>A0A2A8CU84</accession>
<evidence type="ECO:0008006" key="4">
    <source>
        <dbReference type="Google" id="ProtNLM"/>
    </source>
</evidence>
<dbReference type="Proteomes" id="UP000220102">
    <property type="component" value="Unassembled WGS sequence"/>
</dbReference>
<protein>
    <recommendedName>
        <fullName evidence="4">DUF3325 domain-containing protein</fullName>
    </recommendedName>
</protein>
<evidence type="ECO:0000256" key="1">
    <source>
        <dbReference type="SAM" id="Phobius"/>
    </source>
</evidence>
<evidence type="ECO:0000313" key="3">
    <source>
        <dbReference type="Proteomes" id="UP000220102"/>
    </source>
</evidence>
<reference evidence="2 3" key="1">
    <citation type="submission" date="2017-10" db="EMBL/GenBank/DDBJ databases">
        <title>Draft genome of Longibacter Salinarum.</title>
        <authorList>
            <person name="Goh K.M."/>
            <person name="Shamsir M.S."/>
            <person name="Lim S.W."/>
        </authorList>
    </citation>
    <scope>NUCLEOTIDE SEQUENCE [LARGE SCALE GENOMIC DNA]</scope>
    <source>
        <strain evidence="2 3">KCTC 52045</strain>
    </source>
</reference>
<sequence length="115" mass="11735">MTAAFLGLTYIAAALCYAASPSTSSSIVFAPATPGQGERRGVRSPRWMHRGGLALLGLSGLGFAVIYPVGAGLLVWLSAVMMSLSLLVIAAPLASSFVKVSSALALVIAVIGTWL</sequence>
<keyword evidence="1" id="KW-1133">Transmembrane helix</keyword>
<organism evidence="2 3">
    <name type="scientific">Longibacter salinarum</name>
    <dbReference type="NCBI Taxonomy" id="1850348"/>
    <lineage>
        <taxon>Bacteria</taxon>
        <taxon>Pseudomonadati</taxon>
        <taxon>Rhodothermota</taxon>
        <taxon>Rhodothermia</taxon>
        <taxon>Rhodothermales</taxon>
        <taxon>Salisaetaceae</taxon>
        <taxon>Longibacter</taxon>
    </lineage>
</organism>
<gene>
    <name evidence="2" type="ORF">CRI94_16140</name>
</gene>
<name>A0A2A8CU84_9BACT</name>
<dbReference type="RefSeq" id="WP_098078454.1">
    <property type="nucleotide sequence ID" value="NZ_PDEQ01000010.1"/>
</dbReference>
<feature type="transmembrane region" description="Helical" evidence="1">
    <location>
        <begin position="53"/>
        <end position="77"/>
    </location>
</feature>
<proteinExistence type="predicted"/>
<dbReference type="EMBL" id="PDEQ01000010">
    <property type="protein sequence ID" value="PEN11316.1"/>
    <property type="molecule type" value="Genomic_DNA"/>
</dbReference>
<feature type="transmembrane region" description="Helical" evidence="1">
    <location>
        <begin position="84"/>
        <end position="111"/>
    </location>
</feature>
<comment type="caution">
    <text evidence="2">The sequence shown here is derived from an EMBL/GenBank/DDBJ whole genome shotgun (WGS) entry which is preliminary data.</text>
</comment>
<evidence type="ECO:0000313" key="2">
    <source>
        <dbReference type="EMBL" id="PEN11316.1"/>
    </source>
</evidence>
<dbReference type="AlphaFoldDB" id="A0A2A8CU84"/>